<dbReference type="EMBL" id="CP140154">
    <property type="protein sequence ID" value="WQG90377.1"/>
    <property type="molecule type" value="Genomic_DNA"/>
</dbReference>
<accession>A0ABZ0XIA9</accession>
<evidence type="ECO:0000313" key="3">
    <source>
        <dbReference type="EMBL" id="WQG90377.1"/>
    </source>
</evidence>
<organism evidence="3 4">
    <name type="scientific">Chitinophaga sancti</name>
    <dbReference type="NCBI Taxonomy" id="1004"/>
    <lineage>
        <taxon>Bacteria</taxon>
        <taxon>Pseudomonadati</taxon>
        <taxon>Bacteroidota</taxon>
        <taxon>Chitinophagia</taxon>
        <taxon>Chitinophagales</taxon>
        <taxon>Chitinophagaceae</taxon>
        <taxon>Chitinophaga</taxon>
    </lineage>
</organism>
<name>A0ABZ0XIA9_9BACT</name>
<sequence length="152" mass="17227">MKNLMICALLILMGTSVIAQKKLSATDSIILKFLITNGQFWDHAPEDTTHLAKELNSVLKEKIAVKGNISIIGFAANISHSQSYVLLKGVTWFTIIGDDRMENNILNLQKQLDRYKIRLTDKERLACYDLFIHNVMDRPEGPQLMHDDGSIK</sequence>
<dbReference type="RefSeq" id="WP_072363338.1">
    <property type="nucleotide sequence ID" value="NZ_CBHWAX010000178.1"/>
</dbReference>
<gene>
    <name evidence="3" type="ORF">SR876_02625</name>
</gene>
<feature type="signal peptide" evidence="2">
    <location>
        <begin position="1"/>
        <end position="19"/>
    </location>
</feature>
<evidence type="ECO:0000256" key="1">
    <source>
        <dbReference type="SAM" id="Coils"/>
    </source>
</evidence>
<dbReference type="Proteomes" id="UP001326715">
    <property type="component" value="Chromosome"/>
</dbReference>
<proteinExistence type="predicted"/>
<evidence type="ECO:0000313" key="4">
    <source>
        <dbReference type="Proteomes" id="UP001326715"/>
    </source>
</evidence>
<feature type="coiled-coil region" evidence="1">
    <location>
        <begin position="98"/>
        <end position="125"/>
    </location>
</feature>
<protein>
    <submittedName>
        <fullName evidence="3">Uncharacterized protein</fullName>
    </submittedName>
</protein>
<evidence type="ECO:0000256" key="2">
    <source>
        <dbReference type="SAM" id="SignalP"/>
    </source>
</evidence>
<keyword evidence="1" id="KW-0175">Coiled coil</keyword>
<reference evidence="3 4" key="1">
    <citation type="submission" date="2023-11" db="EMBL/GenBank/DDBJ databases">
        <title>MicrobeMod: A computational toolkit for identifying prokaryotic methylation and restriction-modification with nanopore sequencing.</title>
        <authorList>
            <person name="Crits-Christoph A."/>
            <person name="Kang S.C."/>
            <person name="Lee H."/>
            <person name="Ostrov N."/>
        </authorList>
    </citation>
    <scope>NUCLEOTIDE SEQUENCE [LARGE SCALE GENOMIC DNA]</scope>
    <source>
        <strain evidence="3 4">ATCC 23090</strain>
    </source>
</reference>
<feature type="chain" id="PRO_5047235564" evidence="2">
    <location>
        <begin position="20"/>
        <end position="152"/>
    </location>
</feature>
<keyword evidence="4" id="KW-1185">Reference proteome</keyword>
<keyword evidence="2" id="KW-0732">Signal</keyword>